<evidence type="ECO:0000256" key="2">
    <source>
        <dbReference type="ARBA" id="ARBA00023125"/>
    </source>
</evidence>
<dbReference type="Gene3D" id="3.40.50.10490">
    <property type="entry name" value="Glucose-6-phosphate isomerase like protein, domain 1"/>
    <property type="match status" value="1"/>
</dbReference>
<dbReference type="GO" id="GO:0003677">
    <property type="term" value="F:DNA binding"/>
    <property type="evidence" value="ECO:0007669"/>
    <property type="project" value="UniProtKB-KW"/>
</dbReference>
<dbReference type="PANTHER" id="PTHR30514:SF1">
    <property type="entry name" value="HTH-TYPE TRANSCRIPTIONAL REGULATOR HEXR-RELATED"/>
    <property type="match status" value="1"/>
</dbReference>
<dbReference type="InterPro" id="IPR047640">
    <property type="entry name" value="RpiR-like"/>
</dbReference>
<dbReference type="CDD" id="cd05013">
    <property type="entry name" value="SIS_RpiR"/>
    <property type="match status" value="1"/>
</dbReference>
<name>E3IY91_PSEI1</name>
<dbReference type="PROSITE" id="PS51464">
    <property type="entry name" value="SIS"/>
    <property type="match status" value="1"/>
</dbReference>
<dbReference type="Proteomes" id="UP000002484">
    <property type="component" value="Chromosome"/>
</dbReference>
<evidence type="ECO:0000256" key="3">
    <source>
        <dbReference type="ARBA" id="ARBA00023163"/>
    </source>
</evidence>
<protein>
    <submittedName>
        <fullName evidence="6">Transcriptional regulator, RpiR family</fullName>
    </submittedName>
</protein>
<keyword evidence="3" id="KW-0804">Transcription</keyword>
<evidence type="ECO:0000259" key="5">
    <source>
        <dbReference type="PROSITE" id="PS51464"/>
    </source>
</evidence>
<accession>E3IY91</accession>
<organism evidence="6 7">
    <name type="scientific">Pseudofrankia inefficax (strain DSM 45817 / CECT 9037 / DDB 130130 / EuI1c)</name>
    <name type="common">Frankia inefficax</name>
    <dbReference type="NCBI Taxonomy" id="298654"/>
    <lineage>
        <taxon>Bacteria</taxon>
        <taxon>Bacillati</taxon>
        <taxon>Actinomycetota</taxon>
        <taxon>Actinomycetes</taxon>
        <taxon>Frankiales</taxon>
        <taxon>Frankiaceae</taxon>
        <taxon>Pseudofrankia</taxon>
    </lineage>
</organism>
<dbReference type="InParanoid" id="E3IY91"/>
<sequence>MVSSAAPQPAAPTAQPSPGSLFATIRATLPALIPSERRVAEVCLRRADEVADWSAAQLAAAAEVSAATVVRACQSMGFRGFQQLRVAFAREAGAYFREAEAGTAGTRAPLREPRAGDPPNQIVDTVFELGRAVLADSLTALDRDQVALAVDLLDGARRLLVVGNGGSAPVAQDAALRFLSVGRSVEAPADAQTQQLAAAGLSEADACLLITGSGVNELTFRVATIARERGASIVLMTSYAAGPVAGLASATLVVGVAHWPLGSDTIGSRLPSLLLVNALQLAVGLRREGAPGTSAEEQRKLLGTMIIGPDEPATADED</sequence>
<dbReference type="OrthoDB" id="370421at2"/>
<dbReference type="InterPro" id="IPR036388">
    <property type="entry name" value="WH-like_DNA-bd_sf"/>
</dbReference>
<dbReference type="InterPro" id="IPR046348">
    <property type="entry name" value="SIS_dom_sf"/>
</dbReference>
<dbReference type="Pfam" id="PF01380">
    <property type="entry name" value="SIS"/>
    <property type="match status" value="1"/>
</dbReference>
<feature type="domain" description="SIS" evidence="5">
    <location>
        <begin position="149"/>
        <end position="291"/>
    </location>
</feature>
<dbReference type="InterPro" id="IPR000281">
    <property type="entry name" value="HTH_RpiR"/>
</dbReference>
<proteinExistence type="predicted"/>
<dbReference type="RefSeq" id="WP_013425807.1">
    <property type="nucleotide sequence ID" value="NC_014666.1"/>
</dbReference>
<evidence type="ECO:0000313" key="7">
    <source>
        <dbReference type="Proteomes" id="UP000002484"/>
    </source>
</evidence>
<dbReference type="InterPro" id="IPR009057">
    <property type="entry name" value="Homeodomain-like_sf"/>
</dbReference>
<dbReference type="Pfam" id="PF01418">
    <property type="entry name" value="HTH_6"/>
    <property type="match status" value="1"/>
</dbReference>
<dbReference type="GO" id="GO:0003700">
    <property type="term" value="F:DNA-binding transcription factor activity"/>
    <property type="evidence" value="ECO:0007669"/>
    <property type="project" value="InterPro"/>
</dbReference>
<feature type="domain" description="HTH rpiR-type" evidence="4">
    <location>
        <begin position="19"/>
        <end position="95"/>
    </location>
</feature>
<evidence type="ECO:0000256" key="1">
    <source>
        <dbReference type="ARBA" id="ARBA00023015"/>
    </source>
</evidence>
<dbReference type="EMBL" id="CP002299">
    <property type="protein sequence ID" value="ADP82689.1"/>
    <property type="molecule type" value="Genomic_DNA"/>
</dbReference>
<dbReference type="GO" id="GO:1901135">
    <property type="term" value="P:carbohydrate derivative metabolic process"/>
    <property type="evidence" value="ECO:0007669"/>
    <property type="project" value="InterPro"/>
</dbReference>
<dbReference type="KEGG" id="fri:FraEuI1c_4698"/>
<reference evidence="6 7" key="1">
    <citation type="submission" date="2010-10" db="EMBL/GenBank/DDBJ databases">
        <title>Complete sequence of Frankia sp. EuI1c.</title>
        <authorList>
            <consortium name="US DOE Joint Genome Institute"/>
            <person name="Lucas S."/>
            <person name="Copeland A."/>
            <person name="Lapidus A."/>
            <person name="Cheng J.-F."/>
            <person name="Bruce D."/>
            <person name="Goodwin L."/>
            <person name="Pitluck S."/>
            <person name="Chertkov O."/>
            <person name="Detter J.C."/>
            <person name="Han C."/>
            <person name="Tapia R."/>
            <person name="Land M."/>
            <person name="Hauser L."/>
            <person name="Jeffries C."/>
            <person name="Kyrpides N."/>
            <person name="Ivanova N."/>
            <person name="Mikhailova N."/>
            <person name="Beauchemin N."/>
            <person name="Sen A."/>
            <person name="Sur S.A."/>
            <person name="Gtari M."/>
            <person name="Wall L."/>
            <person name="Tisa L."/>
            <person name="Woyke T."/>
        </authorList>
    </citation>
    <scope>NUCLEOTIDE SEQUENCE [LARGE SCALE GENOMIC DNA]</scope>
    <source>
        <strain evidence="7">DSM 45817 / CECT 9037 / EuI1c</strain>
    </source>
</reference>
<dbReference type="InterPro" id="IPR001347">
    <property type="entry name" value="SIS_dom"/>
</dbReference>
<dbReference type="STRING" id="298654.FraEuI1c_4698"/>
<evidence type="ECO:0000259" key="4">
    <source>
        <dbReference type="PROSITE" id="PS51071"/>
    </source>
</evidence>
<dbReference type="Gene3D" id="1.10.10.10">
    <property type="entry name" value="Winged helix-like DNA-binding domain superfamily/Winged helix DNA-binding domain"/>
    <property type="match status" value="1"/>
</dbReference>
<evidence type="ECO:0000313" key="6">
    <source>
        <dbReference type="EMBL" id="ADP82689.1"/>
    </source>
</evidence>
<dbReference type="eggNOG" id="COG1737">
    <property type="taxonomic scope" value="Bacteria"/>
</dbReference>
<dbReference type="SUPFAM" id="SSF46689">
    <property type="entry name" value="Homeodomain-like"/>
    <property type="match status" value="1"/>
</dbReference>
<dbReference type="GO" id="GO:0097367">
    <property type="term" value="F:carbohydrate derivative binding"/>
    <property type="evidence" value="ECO:0007669"/>
    <property type="project" value="InterPro"/>
</dbReference>
<keyword evidence="1" id="KW-0805">Transcription regulation</keyword>
<dbReference type="HOGENOM" id="CLU_055769_0_0_11"/>
<keyword evidence="7" id="KW-1185">Reference proteome</keyword>
<keyword evidence="2" id="KW-0238">DNA-binding</keyword>
<dbReference type="InterPro" id="IPR035472">
    <property type="entry name" value="RpiR-like_SIS"/>
</dbReference>
<dbReference type="PANTHER" id="PTHR30514">
    <property type="entry name" value="GLUCOKINASE"/>
    <property type="match status" value="1"/>
</dbReference>
<dbReference type="PROSITE" id="PS51071">
    <property type="entry name" value="HTH_RPIR"/>
    <property type="match status" value="1"/>
</dbReference>
<dbReference type="AlphaFoldDB" id="E3IY91"/>
<gene>
    <name evidence="6" type="ordered locus">FraEuI1c_4698</name>
</gene>
<dbReference type="SUPFAM" id="SSF53697">
    <property type="entry name" value="SIS domain"/>
    <property type="match status" value="1"/>
</dbReference>